<dbReference type="AlphaFoldDB" id="A0AAJ0AME6"/>
<name>A0AAJ0AME6_9PEZI</name>
<organism evidence="1 2">
    <name type="scientific">Colletotrichum godetiae</name>
    <dbReference type="NCBI Taxonomy" id="1209918"/>
    <lineage>
        <taxon>Eukaryota</taxon>
        <taxon>Fungi</taxon>
        <taxon>Dikarya</taxon>
        <taxon>Ascomycota</taxon>
        <taxon>Pezizomycotina</taxon>
        <taxon>Sordariomycetes</taxon>
        <taxon>Hypocreomycetidae</taxon>
        <taxon>Glomerellales</taxon>
        <taxon>Glomerellaceae</taxon>
        <taxon>Colletotrichum</taxon>
        <taxon>Colletotrichum acutatum species complex</taxon>
    </lineage>
</organism>
<gene>
    <name evidence="1" type="ORF">BDP55DRAFT_665799</name>
</gene>
<reference evidence="1" key="1">
    <citation type="submission" date="2021-06" db="EMBL/GenBank/DDBJ databases">
        <title>Comparative genomics, transcriptomics and evolutionary studies reveal genomic signatures of adaptation to plant cell wall in hemibiotrophic fungi.</title>
        <authorList>
            <consortium name="DOE Joint Genome Institute"/>
            <person name="Baroncelli R."/>
            <person name="Diaz J.F."/>
            <person name="Benocci T."/>
            <person name="Peng M."/>
            <person name="Battaglia E."/>
            <person name="Haridas S."/>
            <person name="Andreopoulos W."/>
            <person name="Labutti K."/>
            <person name="Pangilinan J."/>
            <person name="Floch G.L."/>
            <person name="Makela M.R."/>
            <person name="Henrissat B."/>
            <person name="Grigoriev I.V."/>
            <person name="Crouch J.A."/>
            <person name="De Vries R.P."/>
            <person name="Sukno S.A."/>
            <person name="Thon M.R."/>
        </authorList>
    </citation>
    <scope>NUCLEOTIDE SEQUENCE</scope>
    <source>
        <strain evidence="1">CBS 193.32</strain>
    </source>
</reference>
<keyword evidence="2" id="KW-1185">Reference proteome</keyword>
<evidence type="ECO:0000313" key="2">
    <source>
        <dbReference type="Proteomes" id="UP001224890"/>
    </source>
</evidence>
<comment type="caution">
    <text evidence="1">The sequence shown here is derived from an EMBL/GenBank/DDBJ whole genome shotgun (WGS) entry which is preliminary data.</text>
</comment>
<dbReference type="Proteomes" id="UP001224890">
    <property type="component" value="Unassembled WGS sequence"/>
</dbReference>
<protein>
    <submittedName>
        <fullName evidence="1">Uncharacterized protein</fullName>
    </submittedName>
</protein>
<dbReference type="RefSeq" id="XP_060429091.1">
    <property type="nucleotide sequence ID" value="XM_060575064.1"/>
</dbReference>
<sequence>MSYGPRTPTRQPFPSPACCVPSRHLNDMSCLSCIACPSYRPHRPFWMRIVTVSRKEVICETWGRLRRWSHLQEGSSWGGCLPPMSRVSKESIRMFATQVCNVM</sequence>
<feature type="non-terminal residue" evidence="1">
    <location>
        <position position="1"/>
    </location>
</feature>
<dbReference type="EMBL" id="JAHMHR010000023">
    <property type="protein sequence ID" value="KAK1675088.1"/>
    <property type="molecule type" value="Genomic_DNA"/>
</dbReference>
<dbReference type="GeneID" id="85459590"/>
<accession>A0AAJ0AME6</accession>
<evidence type="ECO:0000313" key="1">
    <source>
        <dbReference type="EMBL" id="KAK1675088.1"/>
    </source>
</evidence>
<proteinExistence type="predicted"/>